<feature type="compositionally biased region" description="Low complexity" evidence="3">
    <location>
        <begin position="890"/>
        <end position="905"/>
    </location>
</feature>
<feature type="compositionally biased region" description="Gly residues" evidence="3">
    <location>
        <begin position="519"/>
        <end position="530"/>
    </location>
</feature>
<feature type="domain" description="HTH La-type RNA-binding" evidence="4">
    <location>
        <begin position="626"/>
        <end position="719"/>
    </location>
</feature>
<dbReference type="GO" id="GO:0045727">
    <property type="term" value="P:positive regulation of translation"/>
    <property type="evidence" value="ECO:0007669"/>
    <property type="project" value="TreeGrafter"/>
</dbReference>
<evidence type="ECO:0000256" key="2">
    <source>
        <dbReference type="PROSITE-ProRule" id="PRU00332"/>
    </source>
</evidence>
<proteinExistence type="predicted"/>
<evidence type="ECO:0000256" key="1">
    <source>
        <dbReference type="ARBA" id="ARBA00022884"/>
    </source>
</evidence>
<dbReference type="GO" id="GO:0000339">
    <property type="term" value="F:RNA cap binding"/>
    <property type="evidence" value="ECO:0007669"/>
    <property type="project" value="InterPro"/>
</dbReference>
<dbReference type="InterPro" id="IPR045180">
    <property type="entry name" value="La_dom_prot"/>
</dbReference>
<dbReference type="InterPro" id="IPR036390">
    <property type="entry name" value="WH_DNA-bd_sf"/>
</dbReference>
<dbReference type="InterPro" id="IPR006630">
    <property type="entry name" value="La_HTH"/>
</dbReference>
<dbReference type="SUPFAM" id="SSF46785">
    <property type="entry name" value="Winged helix' DNA-binding domain"/>
    <property type="match status" value="1"/>
</dbReference>
<dbReference type="CDD" id="cd07323">
    <property type="entry name" value="LAM"/>
    <property type="match status" value="1"/>
</dbReference>
<keyword evidence="6" id="KW-1185">Reference proteome</keyword>
<dbReference type="GO" id="GO:0005829">
    <property type="term" value="C:cytosol"/>
    <property type="evidence" value="ECO:0007669"/>
    <property type="project" value="TreeGrafter"/>
</dbReference>
<evidence type="ECO:0000313" key="5">
    <source>
        <dbReference type="EMBL" id="KAK0730620.1"/>
    </source>
</evidence>
<keyword evidence="1 2" id="KW-0694">RNA-binding</keyword>
<dbReference type="PANTHER" id="PTHR22792:SF132">
    <property type="entry name" value="LA-RELATED PROTEIN 1"/>
    <property type="match status" value="1"/>
</dbReference>
<feature type="compositionally biased region" description="Polar residues" evidence="3">
    <location>
        <begin position="474"/>
        <end position="488"/>
    </location>
</feature>
<gene>
    <name evidence="5" type="ORF">B0H67DRAFT_639099</name>
</gene>
<dbReference type="Proteomes" id="UP001172102">
    <property type="component" value="Unassembled WGS sequence"/>
</dbReference>
<dbReference type="PANTHER" id="PTHR22792">
    <property type="entry name" value="LUPUS LA PROTEIN-RELATED"/>
    <property type="match status" value="1"/>
</dbReference>
<sequence>MSSTTFSYAQAAKGHTIPQPSPQLTSSSAPQSAKDDTLTGNTSVTAPSVGSNDADTRDVDNIAQPETESALPKQDSEAASITGSRSSTTASVTEQSVKTGRESDATMVDSQNLVEDKGSRSASRTSRVNDGADGRKGRKGKKGRSNEKDAQSDQTQEDEKEKEAPKPVLSEALPPAVNVWTQRREAQQQAKAKVGATPAPAVSVSPTAGQDLKKRRSPEDGDGQSGLTNGINEDKAQSKPTESVRGTEQPQRRSAPRGSRVNDKDEKSTVTLPPVADASFWPDPKSAASTEEPARKPQEKVETEKAEKEGQEEAGTSKKKWVNLDIVPTVVFSTPLPVRGGAKARGGARGGREVGSVRGNHGNAPNTSNLGPTGDRPNPVNGAAGPKTAVSRPREGSIPLRTGSQSQPSPSHPTKRASFDGASKDQRKQTLATNAEQARESGLDASASTSKRGSTAREGRNDAGAANFEAGHTQPRSHAQDRPNNGHQKSAEYPKDGLNPATHTQSYAVREGRPDRGRGGGYRARGGHNGAGSHLPSTSYAPSGQYAVHAPYPARQSATAVSPPPFTGQFPVPYGQQPRGRGNKWSGQASARNGNGSSFTLKPAHANDFQPAQQYPPSAAYAAYQSAADESLIAISKAQIEYYLSVENLCKDRYLRQQLDSQGFVKLSVIAGFKRMQELHKGQNPDLLRIACTHLHGIEFVVGDDNVERLRLQDKWSAFVLPWEERLESAQNDGPRSWNSCQANLHLPSPMGATQMHYGGPALPQGYAMPPANGMYASFPDEQMYQAGYANGLHYDHVTNGGTMNGHRYGQETQLSAIVPDYSPPLSPLTLENMSALSNEKVKELRMPLYTDEKYDAGRDGVDSESLVASASASAPTVNGDRLNGEGDAESSSNSKTSATSAESSGPLYTEFRDAVLKQREGVQPGEMSRDMQTLYDFWAETLREAFNSDMYLTFRETAIADAQSQAPAKHGLKRLVEFYESIIYDERPNKPWPQNRAIPTIFQQHFQEALDLDRSISPRGDTTV</sequence>
<dbReference type="SMART" id="SM00715">
    <property type="entry name" value="LA"/>
    <property type="match status" value="1"/>
</dbReference>
<dbReference type="InterPro" id="IPR036388">
    <property type="entry name" value="WH-like_DNA-bd_sf"/>
</dbReference>
<dbReference type="AlphaFoldDB" id="A0AA40BAE2"/>
<name>A0AA40BAE2_9PEZI</name>
<comment type="caution">
    <text evidence="5">The sequence shown here is derived from an EMBL/GenBank/DDBJ whole genome shotgun (WGS) entry which is preliminary data.</text>
</comment>
<dbReference type="GO" id="GO:0048255">
    <property type="term" value="P:mRNA stabilization"/>
    <property type="evidence" value="ECO:0007669"/>
    <property type="project" value="InterPro"/>
</dbReference>
<evidence type="ECO:0000259" key="4">
    <source>
        <dbReference type="PROSITE" id="PS50961"/>
    </source>
</evidence>
<dbReference type="EMBL" id="JAUKUA010000001">
    <property type="protein sequence ID" value="KAK0730620.1"/>
    <property type="molecule type" value="Genomic_DNA"/>
</dbReference>
<dbReference type="Pfam" id="PF21071">
    <property type="entry name" value="LARP1_HEAT"/>
    <property type="match status" value="1"/>
</dbReference>
<dbReference type="GO" id="GO:0010494">
    <property type="term" value="C:cytoplasmic stress granule"/>
    <property type="evidence" value="ECO:0007669"/>
    <property type="project" value="TreeGrafter"/>
</dbReference>
<protein>
    <recommendedName>
        <fullName evidence="4">HTH La-type RNA-binding domain-containing protein</fullName>
    </recommendedName>
</protein>
<dbReference type="InterPro" id="IPR006607">
    <property type="entry name" value="DM15"/>
</dbReference>
<feature type="compositionally biased region" description="Polar residues" evidence="3">
    <location>
        <begin position="238"/>
        <end position="249"/>
    </location>
</feature>
<feature type="compositionally biased region" description="Polar residues" evidence="3">
    <location>
        <begin position="77"/>
        <end position="98"/>
    </location>
</feature>
<reference evidence="5" key="1">
    <citation type="submission" date="2023-06" db="EMBL/GenBank/DDBJ databases">
        <title>Genome-scale phylogeny and comparative genomics of the fungal order Sordariales.</title>
        <authorList>
            <consortium name="Lawrence Berkeley National Laboratory"/>
            <person name="Hensen N."/>
            <person name="Bonometti L."/>
            <person name="Westerberg I."/>
            <person name="Brannstrom I.O."/>
            <person name="Guillou S."/>
            <person name="Cros-Aarteil S."/>
            <person name="Calhoun S."/>
            <person name="Haridas S."/>
            <person name="Kuo A."/>
            <person name="Mondo S."/>
            <person name="Pangilinan J."/>
            <person name="Riley R."/>
            <person name="Labutti K."/>
            <person name="Andreopoulos B."/>
            <person name="Lipzen A."/>
            <person name="Chen C."/>
            <person name="Yanf M."/>
            <person name="Daum C."/>
            <person name="Ng V."/>
            <person name="Clum A."/>
            <person name="Steindorff A."/>
            <person name="Ohm R."/>
            <person name="Martin F."/>
            <person name="Silar P."/>
            <person name="Natvig D."/>
            <person name="Lalanne C."/>
            <person name="Gautier V."/>
            <person name="Ament-Velasquez S.L."/>
            <person name="Kruys A."/>
            <person name="Hutchinson M.I."/>
            <person name="Powell A.J."/>
            <person name="Barry K."/>
            <person name="Miller A.N."/>
            <person name="Grigoriev I.V."/>
            <person name="Debuchy R."/>
            <person name="Gladieux P."/>
            <person name="Thoren M.H."/>
            <person name="Johannesson H."/>
        </authorList>
    </citation>
    <scope>NUCLEOTIDE SEQUENCE</scope>
    <source>
        <strain evidence="5">SMH4607-1</strain>
    </source>
</reference>
<feature type="compositionally biased region" description="Polar residues" evidence="3">
    <location>
        <begin position="22"/>
        <end position="31"/>
    </location>
</feature>
<feature type="region of interest" description="Disordered" evidence="3">
    <location>
        <begin position="555"/>
        <end position="604"/>
    </location>
</feature>
<dbReference type="PROSITE" id="PS50961">
    <property type="entry name" value="HTH_LA"/>
    <property type="match status" value="1"/>
</dbReference>
<feature type="region of interest" description="Disordered" evidence="3">
    <location>
        <begin position="856"/>
        <end position="906"/>
    </location>
</feature>
<feature type="compositionally biased region" description="Basic and acidic residues" evidence="3">
    <location>
        <begin position="144"/>
        <end position="165"/>
    </location>
</feature>
<dbReference type="Gene3D" id="1.10.10.10">
    <property type="entry name" value="Winged helix-like DNA-binding domain superfamily/Winged helix DNA-binding domain"/>
    <property type="match status" value="1"/>
</dbReference>
<evidence type="ECO:0000256" key="3">
    <source>
        <dbReference type="SAM" id="MobiDB-lite"/>
    </source>
</evidence>
<accession>A0AA40BAE2</accession>
<evidence type="ECO:0000313" key="6">
    <source>
        <dbReference type="Proteomes" id="UP001172102"/>
    </source>
</evidence>
<feature type="compositionally biased region" description="Basic and acidic residues" evidence="3">
    <location>
        <begin position="292"/>
        <end position="311"/>
    </location>
</feature>
<feature type="compositionally biased region" description="Polar residues" evidence="3">
    <location>
        <begin position="585"/>
        <end position="600"/>
    </location>
</feature>
<organism evidence="5 6">
    <name type="scientific">Lasiosphaeris hirsuta</name>
    <dbReference type="NCBI Taxonomy" id="260670"/>
    <lineage>
        <taxon>Eukaryota</taxon>
        <taxon>Fungi</taxon>
        <taxon>Dikarya</taxon>
        <taxon>Ascomycota</taxon>
        <taxon>Pezizomycotina</taxon>
        <taxon>Sordariomycetes</taxon>
        <taxon>Sordariomycetidae</taxon>
        <taxon>Sordariales</taxon>
        <taxon>Lasiosphaeriaceae</taxon>
        <taxon>Lasiosphaeris</taxon>
    </lineage>
</organism>
<feature type="region of interest" description="Disordered" evidence="3">
    <location>
        <begin position="1"/>
        <end position="542"/>
    </location>
</feature>
<dbReference type="Pfam" id="PF05383">
    <property type="entry name" value="La"/>
    <property type="match status" value="1"/>
</dbReference>
<feature type="compositionally biased region" description="Polar residues" evidence="3">
    <location>
        <begin position="38"/>
        <end position="53"/>
    </location>
</feature>